<evidence type="ECO:0000313" key="1">
    <source>
        <dbReference type="EMBL" id="KAJ8375278.1"/>
    </source>
</evidence>
<name>A0A9Q1G4C8_SYNKA</name>
<comment type="caution">
    <text evidence="1">The sequence shown here is derived from an EMBL/GenBank/DDBJ whole genome shotgun (WGS) entry which is preliminary data.</text>
</comment>
<sequence length="117" mass="13201">MNTTVRLLARVRKISALLLEVKRVHPRRAAQRHPAIAEAIFCTNGRGPLDKTITDYKEDTYTHRITIPGGISYECRLDDNVIGHTQALLKFNLISVLQGDWGEYSTLDLASGYCSWN</sequence>
<reference evidence="1" key="1">
    <citation type="journal article" date="2023" name="Science">
        <title>Genome structures resolve the early diversification of teleost fishes.</title>
        <authorList>
            <person name="Parey E."/>
            <person name="Louis A."/>
            <person name="Montfort J."/>
            <person name="Bouchez O."/>
            <person name="Roques C."/>
            <person name="Iampietro C."/>
            <person name="Lluch J."/>
            <person name="Castinel A."/>
            <person name="Donnadieu C."/>
            <person name="Desvignes T."/>
            <person name="Floi Bucao C."/>
            <person name="Jouanno E."/>
            <person name="Wen M."/>
            <person name="Mejri S."/>
            <person name="Dirks R."/>
            <person name="Jansen H."/>
            <person name="Henkel C."/>
            <person name="Chen W.J."/>
            <person name="Zahm M."/>
            <person name="Cabau C."/>
            <person name="Klopp C."/>
            <person name="Thompson A.W."/>
            <person name="Robinson-Rechavi M."/>
            <person name="Braasch I."/>
            <person name="Lecointre G."/>
            <person name="Bobe J."/>
            <person name="Postlethwait J.H."/>
            <person name="Berthelot C."/>
            <person name="Roest Crollius H."/>
            <person name="Guiguen Y."/>
        </authorList>
    </citation>
    <scope>NUCLEOTIDE SEQUENCE</scope>
    <source>
        <strain evidence="1">WJC10195</strain>
    </source>
</reference>
<protein>
    <submittedName>
        <fullName evidence="1">Uncharacterized protein</fullName>
    </submittedName>
</protein>
<dbReference type="EMBL" id="JAINUF010000002">
    <property type="protein sequence ID" value="KAJ8375278.1"/>
    <property type="molecule type" value="Genomic_DNA"/>
</dbReference>
<accession>A0A9Q1G4C8</accession>
<dbReference type="Proteomes" id="UP001152622">
    <property type="component" value="Chromosome 2"/>
</dbReference>
<keyword evidence="2" id="KW-1185">Reference proteome</keyword>
<dbReference type="AlphaFoldDB" id="A0A9Q1G4C8"/>
<evidence type="ECO:0000313" key="2">
    <source>
        <dbReference type="Proteomes" id="UP001152622"/>
    </source>
</evidence>
<proteinExistence type="predicted"/>
<organism evidence="1 2">
    <name type="scientific">Synaphobranchus kaupii</name>
    <name type="common">Kaup's arrowtooth eel</name>
    <dbReference type="NCBI Taxonomy" id="118154"/>
    <lineage>
        <taxon>Eukaryota</taxon>
        <taxon>Metazoa</taxon>
        <taxon>Chordata</taxon>
        <taxon>Craniata</taxon>
        <taxon>Vertebrata</taxon>
        <taxon>Euteleostomi</taxon>
        <taxon>Actinopterygii</taxon>
        <taxon>Neopterygii</taxon>
        <taxon>Teleostei</taxon>
        <taxon>Anguilliformes</taxon>
        <taxon>Synaphobranchidae</taxon>
        <taxon>Synaphobranchus</taxon>
    </lineage>
</organism>
<gene>
    <name evidence="1" type="ORF">SKAU_G00058580</name>
</gene>